<evidence type="ECO:0000256" key="6">
    <source>
        <dbReference type="ARBA" id="ARBA00023237"/>
    </source>
</evidence>
<comment type="subcellular location">
    <subcellularLocation>
        <location evidence="1 7">Cell outer membrane</location>
        <topology evidence="1 7">Multi-pass membrane protein</topology>
    </subcellularLocation>
</comment>
<dbReference type="KEGG" id="scn:Solca_3667"/>
<dbReference type="InterPro" id="IPR012910">
    <property type="entry name" value="Plug_dom"/>
</dbReference>
<dbReference type="SUPFAM" id="SSF56935">
    <property type="entry name" value="Porins"/>
    <property type="match status" value="1"/>
</dbReference>
<accession>H8KLU3</accession>
<keyword evidence="3 7" id="KW-1134">Transmembrane beta strand</keyword>
<keyword evidence="4 7" id="KW-0812">Transmembrane</keyword>
<dbReference type="Pfam" id="PF07715">
    <property type="entry name" value="Plug"/>
    <property type="match status" value="1"/>
</dbReference>
<dbReference type="InterPro" id="IPR039426">
    <property type="entry name" value="TonB-dep_rcpt-like"/>
</dbReference>
<dbReference type="STRING" id="929556.Solca_3667"/>
<keyword evidence="6 7" id="KW-0998">Cell outer membrane</keyword>
<dbReference type="NCBIfam" id="TIGR04056">
    <property type="entry name" value="OMP_RagA_SusC"/>
    <property type="match status" value="1"/>
</dbReference>
<dbReference type="AlphaFoldDB" id="H8KLU3"/>
<proteinExistence type="inferred from homology"/>
<evidence type="ECO:0000256" key="2">
    <source>
        <dbReference type="ARBA" id="ARBA00022448"/>
    </source>
</evidence>
<dbReference type="GO" id="GO:0009279">
    <property type="term" value="C:cell outer membrane"/>
    <property type="evidence" value="ECO:0007669"/>
    <property type="project" value="UniProtKB-SubCell"/>
</dbReference>
<protein>
    <submittedName>
        <fullName evidence="10">TonB-linked outer membrane protein, SusC/RagA family</fullName>
    </submittedName>
</protein>
<keyword evidence="11" id="KW-1185">Reference proteome</keyword>
<evidence type="ECO:0000259" key="9">
    <source>
        <dbReference type="Pfam" id="PF07715"/>
    </source>
</evidence>
<dbReference type="Gene3D" id="2.170.130.10">
    <property type="entry name" value="TonB-dependent receptor, plug domain"/>
    <property type="match status" value="1"/>
</dbReference>
<evidence type="ECO:0000313" key="10">
    <source>
        <dbReference type="EMBL" id="AFD08671.1"/>
    </source>
</evidence>
<keyword evidence="8" id="KW-0732">Signal</keyword>
<dbReference type="InterPro" id="IPR008969">
    <property type="entry name" value="CarboxyPept-like_regulatory"/>
</dbReference>
<dbReference type="SUPFAM" id="SSF49464">
    <property type="entry name" value="Carboxypeptidase regulatory domain-like"/>
    <property type="match status" value="1"/>
</dbReference>
<evidence type="ECO:0000256" key="3">
    <source>
        <dbReference type="ARBA" id="ARBA00022452"/>
    </source>
</evidence>
<evidence type="ECO:0000256" key="7">
    <source>
        <dbReference type="PROSITE-ProRule" id="PRU01360"/>
    </source>
</evidence>
<feature type="signal peptide" evidence="8">
    <location>
        <begin position="1"/>
        <end position="23"/>
    </location>
</feature>
<dbReference type="PROSITE" id="PS52016">
    <property type="entry name" value="TONB_DEPENDENT_REC_3"/>
    <property type="match status" value="1"/>
</dbReference>
<evidence type="ECO:0000256" key="8">
    <source>
        <dbReference type="SAM" id="SignalP"/>
    </source>
</evidence>
<dbReference type="RefSeq" id="WP_014681894.1">
    <property type="nucleotide sequence ID" value="NC_017770.1"/>
</dbReference>
<keyword evidence="2 7" id="KW-0813">Transport</keyword>
<dbReference type="Gene3D" id="2.40.170.20">
    <property type="entry name" value="TonB-dependent receptor, beta-barrel domain"/>
    <property type="match status" value="1"/>
</dbReference>
<dbReference type="EMBL" id="CP003349">
    <property type="protein sequence ID" value="AFD08671.1"/>
    <property type="molecule type" value="Genomic_DNA"/>
</dbReference>
<dbReference type="InterPro" id="IPR036942">
    <property type="entry name" value="Beta-barrel_TonB_sf"/>
</dbReference>
<dbReference type="Gene3D" id="2.60.40.1120">
    <property type="entry name" value="Carboxypeptidase-like, regulatory domain"/>
    <property type="match status" value="1"/>
</dbReference>
<organism evidence="10 11">
    <name type="scientific">Solitalea canadensis (strain ATCC 29591 / DSM 3403 / JCM 21819 / LMG 8368 / NBRC 15130 / NCIMB 12057 / USAM 9D)</name>
    <name type="common">Flexibacter canadensis</name>
    <dbReference type="NCBI Taxonomy" id="929556"/>
    <lineage>
        <taxon>Bacteria</taxon>
        <taxon>Pseudomonadati</taxon>
        <taxon>Bacteroidota</taxon>
        <taxon>Sphingobacteriia</taxon>
        <taxon>Sphingobacteriales</taxon>
        <taxon>Sphingobacteriaceae</taxon>
        <taxon>Solitalea</taxon>
    </lineage>
</organism>
<dbReference type="InterPro" id="IPR037066">
    <property type="entry name" value="Plug_dom_sf"/>
</dbReference>
<evidence type="ECO:0000256" key="1">
    <source>
        <dbReference type="ARBA" id="ARBA00004571"/>
    </source>
</evidence>
<dbReference type="NCBIfam" id="TIGR04057">
    <property type="entry name" value="SusC_RagA_signa"/>
    <property type="match status" value="1"/>
</dbReference>
<evidence type="ECO:0000256" key="4">
    <source>
        <dbReference type="ARBA" id="ARBA00022692"/>
    </source>
</evidence>
<evidence type="ECO:0000256" key="5">
    <source>
        <dbReference type="ARBA" id="ARBA00023136"/>
    </source>
</evidence>
<dbReference type="InterPro" id="IPR023997">
    <property type="entry name" value="TonB-dep_OMP_SusC/RagA_CS"/>
</dbReference>
<name>H8KLU3_SOLCM</name>
<dbReference type="InterPro" id="IPR023996">
    <property type="entry name" value="TonB-dep_OMP_SusC/RagA"/>
</dbReference>
<dbReference type="Proteomes" id="UP000007590">
    <property type="component" value="Chromosome"/>
</dbReference>
<keyword evidence="5 7" id="KW-0472">Membrane</keyword>
<reference evidence="10" key="1">
    <citation type="submission" date="2012-02" db="EMBL/GenBank/DDBJ databases">
        <title>The complete genome of Solitalea canadensis DSM 3403.</title>
        <authorList>
            <consortium name="US DOE Joint Genome Institute (JGI-PGF)"/>
            <person name="Lucas S."/>
            <person name="Copeland A."/>
            <person name="Lapidus A."/>
            <person name="Glavina del Rio T."/>
            <person name="Dalin E."/>
            <person name="Tice H."/>
            <person name="Bruce D."/>
            <person name="Goodwin L."/>
            <person name="Pitluck S."/>
            <person name="Peters L."/>
            <person name="Ovchinnikova G."/>
            <person name="Lu M."/>
            <person name="Kyrpides N."/>
            <person name="Mavromatis K."/>
            <person name="Ivanova N."/>
            <person name="Brettin T."/>
            <person name="Detter J.C."/>
            <person name="Han C."/>
            <person name="Larimer F."/>
            <person name="Land M."/>
            <person name="Hauser L."/>
            <person name="Markowitz V."/>
            <person name="Cheng J.-F."/>
            <person name="Hugenholtz P."/>
            <person name="Woyke T."/>
            <person name="Wu D."/>
            <person name="Spring S."/>
            <person name="Schroeder M."/>
            <person name="Kopitz M."/>
            <person name="Brambilla E."/>
            <person name="Klenk H.-P."/>
            <person name="Eisen J.A."/>
        </authorList>
    </citation>
    <scope>NUCLEOTIDE SEQUENCE</scope>
    <source>
        <strain evidence="10">DSM 3403</strain>
    </source>
</reference>
<dbReference type="OrthoDB" id="9768177at2"/>
<dbReference type="Pfam" id="PF13715">
    <property type="entry name" value="CarbopepD_reg_2"/>
    <property type="match status" value="1"/>
</dbReference>
<comment type="similarity">
    <text evidence="7">Belongs to the TonB-dependent receptor family.</text>
</comment>
<dbReference type="HOGENOM" id="CLU_004317_0_2_10"/>
<sequence>MNYLFTFIISVCLTFSVFNQANAQQIAVKGSVTDAASGETLPGVSILIKNTNQGTQTDVKGEFNLKAPGNATLVFSYVGYVSKEVAVNNQSTLKVKLEVSAKELEQVVVVGYGTTKVKDLTAPITTVKSSELTKQPVSNVAQALQGKVAGVIVSNSGRPGSSPTMMIRGLGTVRGGVSPLFVVDDVFMDDIGFLSSSDIETMTILKDASSSAIYGVRAANGVVIITTKKGKLNRPMQASFNAYTGFQRATNLLPMADRDAYISLTNEKMYAAYLRNMDQNSYQPLDPSKFTGNTNWMDQVLRGNAWMQNYDVSINGGNEKSTYYFGLGYFKQDGLLKKNDYQRFTLRGAQDINLSKSVKTGYNITLSGWDQNSPAGVFGQAYITPPAFNPKDANGNFSDPILMGLGNFANPSATVEYFNEETKNLRGLMNVYLDVKPISNLTIRTSFTPDIRTTNLKNYTPKFFVSSTQRDTIGHLRKENNYNTNYVWDNTATYEKRLGQHNLKAMVGFSATHYSGELLRVTGENPREYGAPTQYLDLGNQTGFRVENNPYDKVNALSYYGRLNYSFKDRYLMTATLRRDGSSKFPKTDRWATLPSLGLGWIVTAEDFMKNAKWLDYLKLRASWGMLGNDNIPQNAYTSTITTDAMYSAIFGPYGSTLVEQGYNDLGSAPERLKWETTSEFDFGLDANLLGNKLNIVADYYRRVTKDAIFQLSVPATDGAGGSTRFGNNAEVLNRGFEFSVGWSDKITNNLSYNIGGNITTIHNEILSLPTGVAPVWSGNAYNGYQATYTQAGRPIGEFYVLEVGGIFQNWDDVHNYVNKEGRMIMPNAVPGDFKYVDRNNDGIIDNLDRKGVGNYIPKVVYGFNLGLNFKNLDISADFQGVGGNKIYNLRRINRFSNENYDVNFYNNSWHGEGTSDSYPSADIAGGLNNYPNTFFIESGSYFRIRNVQLGYTLPSELVKKAGVSKLRVYVTAQNLATFFKYNGYTPEIPNGTDVNSTNMGMDEGIYPLSRTLNFGVNVNF</sequence>
<dbReference type="eggNOG" id="COG1629">
    <property type="taxonomic scope" value="Bacteria"/>
</dbReference>
<feature type="chain" id="PRO_5003614243" evidence="8">
    <location>
        <begin position="24"/>
        <end position="1021"/>
    </location>
</feature>
<feature type="domain" description="TonB-dependent receptor plug" evidence="9">
    <location>
        <begin position="117"/>
        <end position="222"/>
    </location>
</feature>
<evidence type="ECO:0000313" key="11">
    <source>
        <dbReference type="Proteomes" id="UP000007590"/>
    </source>
</evidence>
<gene>
    <name evidence="10" type="ordered locus">Solca_3667</name>
</gene>
<dbReference type="FunFam" id="2.60.40.1120:FF:000003">
    <property type="entry name" value="Outer membrane protein Omp121"/>
    <property type="match status" value="1"/>
</dbReference>